<reference evidence="3" key="1">
    <citation type="submission" date="2021-01" db="EMBL/GenBank/DDBJ databases">
        <authorList>
            <person name="Corre E."/>
            <person name="Pelletier E."/>
            <person name="Niang G."/>
            <person name="Scheremetjew M."/>
            <person name="Finn R."/>
            <person name="Kale V."/>
            <person name="Holt S."/>
            <person name="Cochrane G."/>
            <person name="Meng A."/>
            <person name="Brown T."/>
            <person name="Cohen L."/>
        </authorList>
    </citation>
    <scope>NUCLEOTIDE SEQUENCE</scope>
    <source>
        <strain evidence="3">RCC1130</strain>
    </source>
</reference>
<feature type="domain" description="OCRE" evidence="2">
    <location>
        <begin position="243"/>
        <end position="273"/>
    </location>
</feature>
<sequence>MQVYRCDDWRGELLSWSPIFAARLHHPLPLSRGFACICRHFLSPRSYHDGRSRAAVCAMVQVLDISMYKMSEGGIFEKVRARDPKSFKSPEQIAREEAQRRLLEHLESTGQVGRMPTRAALEKSGKKDLAETLIRAFGGLYAAADVLGLSKRNLHEEQERRKEAKANAAQAAAATSSSEASAVPQSKTTAPSASVSGASEDGQHDAPPAIAATAAAVATAPAAVEASRATTSALATGSASIDTRWQFDPNSGYYYQLSSGAYYDAKSAMYFKGGVWSATVP</sequence>
<organism evidence="3">
    <name type="scientific">Calcidiscus leptoporus</name>
    <dbReference type="NCBI Taxonomy" id="127549"/>
    <lineage>
        <taxon>Eukaryota</taxon>
        <taxon>Haptista</taxon>
        <taxon>Haptophyta</taxon>
        <taxon>Prymnesiophyceae</taxon>
        <taxon>Coccolithales</taxon>
        <taxon>Calcidiscaceae</taxon>
        <taxon>Calcidiscus</taxon>
    </lineage>
</organism>
<feature type="region of interest" description="Disordered" evidence="1">
    <location>
        <begin position="157"/>
        <end position="206"/>
    </location>
</feature>
<dbReference type="InterPro" id="IPR041591">
    <property type="entry name" value="OCRE"/>
</dbReference>
<feature type="compositionally biased region" description="Low complexity" evidence="1">
    <location>
        <begin position="166"/>
        <end position="182"/>
    </location>
</feature>
<proteinExistence type="predicted"/>
<accession>A0A7S0JH30</accession>
<dbReference type="AlphaFoldDB" id="A0A7S0JH30"/>
<dbReference type="EMBL" id="HBER01051680">
    <property type="protein sequence ID" value="CAD8550532.1"/>
    <property type="molecule type" value="Transcribed_RNA"/>
</dbReference>
<gene>
    <name evidence="3" type="ORF">CLEP1334_LOCUS25822</name>
</gene>
<feature type="compositionally biased region" description="Polar residues" evidence="1">
    <location>
        <begin position="183"/>
        <end position="197"/>
    </location>
</feature>
<dbReference type="Pfam" id="PF17780">
    <property type="entry name" value="OCRE"/>
    <property type="match status" value="1"/>
</dbReference>
<evidence type="ECO:0000313" key="3">
    <source>
        <dbReference type="EMBL" id="CAD8550532.1"/>
    </source>
</evidence>
<evidence type="ECO:0000259" key="2">
    <source>
        <dbReference type="Pfam" id="PF17780"/>
    </source>
</evidence>
<name>A0A7S0JH30_9EUKA</name>
<protein>
    <recommendedName>
        <fullName evidence="2">OCRE domain-containing protein</fullName>
    </recommendedName>
</protein>
<evidence type="ECO:0000256" key="1">
    <source>
        <dbReference type="SAM" id="MobiDB-lite"/>
    </source>
</evidence>